<accession>A0ACB9F3I6</accession>
<keyword evidence="2" id="KW-1185">Reference proteome</keyword>
<reference evidence="1 2" key="2">
    <citation type="journal article" date="2022" name="Mol. Ecol. Resour.">
        <title>The genomes of chicory, endive, great burdock and yacon provide insights into Asteraceae paleo-polyploidization history and plant inulin production.</title>
        <authorList>
            <person name="Fan W."/>
            <person name="Wang S."/>
            <person name="Wang H."/>
            <person name="Wang A."/>
            <person name="Jiang F."/>
            <person name="Liu H."/>
            <person name="Zhao H."/>
            <person name="Xu D."/>
            <person name="Zhang Y."/>
        </authorList>
    </citation>
    <scope>NUCLEOTIDE SEQUENCE [LARGE SCALE GENOMIC DNA]</scope>
    <source>
        <strain evidence="2">cv. Punajuju</strain>
        <tissue evidence="1">Leaves</tissue>
    </source>
</reference>
<evidence type="ECO:0000313" key="1">
    <source>
        <dbReference type="EMBL" id="KAI3765660.1"/>
    </source>
</evidence>
<evidence type="ECO:0000313" key="2">
    <source>
        <dbReference type="Proteomes" id="UP001055811"/>
    </source>
</evidence>
<proteinExistence type="predicted"/>
<dbReference type="EMBL" id="CM042011">
    <property type="protein sequence ID" value="KAI3765660.1"/>
    <property type="molecule type" value="Genomic_DNA"/>
</dbReference>
<organism evidence="1 2">
    <name type="scientific">Cichorium intybus</name>
    <name type="common">Chicory</name>
    <dbReference type="NCBI Taxonomy" id="13427"/>
    <lineage>
        <taxon>Eukaryota</taxon>
        <taxon>Viridiplantae</taxon>
        <taxon>Streptophyta</taxon>
        <taxon>Embryophyta</taxon>
        <taxon>Tracheophyta</taxon>
        <taxon>Spermatophyta</taxon>
        <taxon>Magnoliopsida</taxon>
        <taxon>eudicotyledons</taxon>
        <taxon>Gunneridae</taxon>
        <taxon>Pentapetalae</taxon>
        <taxon>asterids</taxon>
        <taxon>campanulids</taxon>
        <taxon>Asterales</taxon>
        <taxon>Asteraceae</taxon>
        <taxon>Cichorioideae</taxon>
        <taxon>Cichorieae</taxon>
        <taxon>Cichoriinae</taxon>
        <taxon>Cichorium</taxon>
    </lineage>
</organism>
<reference evidence="2" key="1">
    <citation type="journal article" date="2022" name="Mol. Ecol. Resour.">
        <title>The genomes of chicory, endive, great burdock and yacon provide insights into Asteraceae palaeo-polyploidization history and plant inulin production.</title>
        <authorList>
            <person name="Fan W."/>
            <person name="Wang S."/>
            <person name="Wang H."/>
            <person name="Wang A."/>
            <person name="Jiang F."/>
            <person name="Liu H."/>
            <person name="Zhao H."/>
            <person name="Xu D."/>
            <person name="Zhang Y."/>
        </authorList>
    </citation>
    <scope>NUCLEOTIDE SEQUENCE [LARGE SCALE GENOMIC DNA]</scope>
    <source>
        <strain evidence="2">cv. Punajuju</strain>
    </source>
</reference>
<gene>
    <name evidence="1" type="ORF">L2E82_15701</name>
</gene>
<protein>
    <submittedName>
        <fullName evidence="1">Uncharacterized protein</fullName>
    </submittedName>
</protein>
<comment type="caution">
    <text evidence="1">The sequence shown here is derived from an EMBL/GenBank/DDBJ whole genome shotgun (WGS) entry which is preliminary data.</text>
</comment>
<sequence>MKQKLQSTCESTARKLRSTRGSSLRSGYVKIGVDVFVSLSTSKMYAIFSFLFVGTFVSIFQVSYAMTTSNSTPPAIFIFGDSTADVGTNSFLPLTKIRADFPHNGIDFLNSRPTGRFSNGFNSADFLSKLMGRERSPQPYLFLLKAGLTKRMFSGVNFASASSGLLDVTGKYLNIVSMSDQIKQFETVCSNLTSVKGRDVAKNILAKSMIAISIGSNDIFNYFEIRSTVDPVVFINSLMTAYECHINDLYDLGARKFGIISVAPIGCCPSQRIHNTTGGCLEIENTFARAFYSSLDALLKKLTSKLPGMKYALGNSYEMTINVIDHPQLFNFKSVDKACCGEGLLNAEKTCTPQANLCSERDRYLFWDLYHPTQYASQLAAATLYNGGPQFVTPINFAQLAAY</sequence>
<dbReference type="Proteomes" id="UP001055811">
    <property type="component" value="Linkage Group LG03"/>
</dbReference>
<name>A0ACB9F3I6_CICIN</name>